<dbReference type="InterPro" id="IPR025749">
    <property type="entry name" value="Sphingomyelin_synth-like_dom"/>
</dbReference>
<evidence type="ECO:0000256" key="9">
    <source>
        <dbReference type="SAM" id="Phobius"/>
    </source>
</evidence>
<evidence type="ECO:0000259" key="10">
    <source>
        <dbReference type="Pfam" id="PF14360"/>
    </source>
</evidence>
<dbReference type="VEuPathDB" id="AmoebaDB:NfTy_050670"/>
<keyword evidence="8 9" id="KW-0472">Membrane</keyword>
<feature type="transmembrane region" description="Helical" evidence="9">
    <location>
        <begin position="328"/>
        <end position="350"/>
    </location>
</feature>
<sequence>MYSLKISDSNHQNDDTISILTTHDVSKRTIEHATTNDSPQLLPLESPHSSSSSILHPLKDTTSPSISSSKLQNTLLSFFRKSSFKSLFLYPFLRLVFVFTFFFSASFLTRFITMHILVPSVDLTQPPLRDLVLDQIETPFPEAFKMTETITVVMCILMFVLAFFNRTHRFNIVARYFLLNGYLLMLRLMSISSTLLSIPNPQDVKKCQLLQEMSTFERLMGPSSSREHTVLGYTCGDYMFSGHSCGLILSTFFVIYYSSIRSFHGMTSSHVHSSTDTTITSATNSLTFTFSSKTARYLWIGMRALLVVVLLSSCVLGLFGIVWSKEHYTADVVVACIITFLLCLVYHYQLHLYCEEKERRKGKDHHCHEFTKDVNGPVDTHVSLHDEDHANLIDLEQANGMNEELSGTLTNSPASSGHSKSAAMNGFSFTFFSLFEFDMDREDLLMSQEFDLKPLECLVMVWTRVWHFVRGTRTCSDNAEQEPTRLIFQ</sequence>
<evidence type="ECO:0000256" key="8">
    <source>
        <dbReference type="ARBA" id="ARBA00023136"/>
    </source>
</evidence>
<keyword evidence="6 9" id="KW-1133">Transmembrane helix</keyword>
<comment type="subcellular location">
    <subcellularLocation>
        <location evidence="1">Membrane</location>
        <topology evidence="1">Multi-pass membrane protein</topology>
    </subcellularLocation>
</comment>
<comment type="similarity">
    <text evidence="2">Belongs to the sphingomyelin synthase family.</text>
</comment>
<dbReference type="PANTHER" id="PTHR21290">
    <property type="entry name" value="SPHINGOMYELIN SYNTHETASE"/>
    <property type="match status" value="1"/>
</dbReference>
<evidence type="ECO:0000256" key="3">
    <source>
        <dbReference type="ARBA" id="ARBA00022679"/>
    </source>
</evidence>
<feature type="transmembrane region" description="Helical" evidence="9">
    <location>
        <begin position="87"/>
        <end position="108"/>
    </location>
</feature>
<dbReference type="GO" id="GO:0047493">
    <property type="term" value="F:ceramide cholinephosphotransferase activity"/>
    <property type="evidence" value="ECO:0007669"/>
    <property type="project" value="TreeGrafter"/>
</dbReference>
<feature type="transmembrane region" description="Helical" evidence="9">
    <location>
        <begin position="143"/>
        <end position="164"/>
    </location>
</feature>
<dbReference type="Pfam" id="PF14360">
    <property type="entry name" value="PAP2_C"/>
    <property type="match status" value="1"/>
</dbReference>
<keyword evidence="4 9" id="KW-0812">Transmembrane</keyword>
<dbReference type="GO" id="GO:0033188">
    <property type="term" value="F:sphingomyelin synthase activity"/>
    <property type="evidence" value="ECO:0007669"/>
    <property type="project" value="TreeGrafter"/>
</dbReference>
<feature type="transmembrane region" description="Helical" evidence="9">
    <location>
        <begin position="297"/>
        <end position="322"/>
    </location>
</feature>
<evidence type="ECO:0000256" key="1">
    <source>
        <dbReference type="ARBA" id="ARBA00004141"/>
    </source>
</evidence>
<gene>
    <name evidence="11" type="ORF">FDP41_000912</name>
</gene>
<accession>A0A6A5C3A0</accession>
<dbReference type="PANTHER" id="PTHR21290:SF25">
    <property type="entry name" value="SPHINGOMYELIN SYNTHASE-RELATED PROTEIN 1"/>
    <property type="match status" value="1"/>
</dbReference>
<reference evidence="11 12" key="1">
    <citation type="journal article" date="2019" name="Sci. Rep.">
        <title>Nanopore sequencing improves the draft genome of the human pathogenic amoeba Naegleria fowleri.</title>
        <authorList>
            <person name="Liechti N."/>
            <person name="Schurch N."/>
            <person name="Bruggmann R."/>
            <person name="Wittwer M."/>
        </authorList>
    </citation>
    <scope>NUCLEOTIDE SEQUENCE [LARGE SCALE GENOMIC DNA]</scope>
    <source>
        <strain evidence="11 12">ATCC 30894</strain>
    </source>
</reference>
<dbReference type="EMBL" id="VFQX01000022">
    <property type="protein sequence ID" value="KAF0979759.1"/>
    <property type="molecule type" value="Genomic_DNA"/>
</dbReference>
<dbReference type="VEuPathDB" id="AmoebaDB:NF0110370"/>
<evidence type="ECO:0000256" key="2">
    <source>
        <dbReference type="ARBA" id="ARBA00005441"/>
    </source>
</evidence>
<proteinExistence type="inferred from homology"/>
<evidence type="ECO:0000256" key="7">
    <source>
        <dbReference type="ARBA" id="ARBA00023098"/>
    </source>
</evidence>
<dbReference type="GeneID" id="68108130"/>
<evidence type="ECO:0000313" key="11">
    <source>
        <dbReference type="EMBL" id="KAF0979759.1"/>
    </source>
</evidence>
<comment type="caution">
    <text evidence="11">The sequence shown here is derived from an EMBL/GenBank/DDBJ whole genome shotgun (WGS) entry which is preliminary data.</text>
</comment>
<dbReference type="AlphaFoldDB" id="A0A6A5C3A0"/>
<evidence type="ECO:0000256" key="5">
    <source>
        <dbReference type="ARBA" id="ARBA00022919"/>
    </source>
</evidence>
<feature type="transmembrane region" description="Helical" evidence="9">
    <location>
        <begin position="238"/>
        <end position="257"/>
    </location>
</feature>
<dbReference type="RefSeq" id="XP_044564472.1">
    <property type="nucleotide sequence ID" value="XM_044713046.1"/>
</dbReference>
<name>A0A6A5C3A0_NAEFO</name>
<evidence type="ECO:0000256" key="4">
    <source>
        <dbReference type="ARBA" id="ARBA00022692"/>
    </source>
</evidence>
<keyword evidence="3" id="KW-0808">Transferase</keyword>
<keyword evidence="12" id="KW-1185">Reference proteome</keyword>
<organism evidence="11 12">
    <name type="scientific">Naegleria fowleri</name>
    <name type="common">Brain eating amoeba</name>
    <dbReference type="NCBI Taxonomy" id="5763"/>
    <lineage>
        <taxon>Eukaryota</taxon>
        <taxon>Discoba</taxon>
        <taxon>Heterolobosea</taxon>
        <taxon>Tetramitia</taxon>
        <taxon>Eutetramitia</taxon>
        <taxon>Vahlkampfiidae</taxon>
        <taxon>Naegleria</taxon>
    </lineage>
</organism>
<dbReference type="GO" id="GO:0005789">
    <property type="term" value="C:endoplasmic reticulum membrane"/>
    <property type="evidence" value="ECO:0007669"/>
    <property type="project" value="TreeGrafter"/>
</dbReference>
<dbReference type="InterPro" id="IPR045221">
    <property type="entry name" value="Sphingomyelin_synth-like"/>
</dbReference>
<protein>
    <recommendedName>
        <fullName evidence="10">Sphingomyelin synthase-like domain-containing protein</fullName>
    </recommendedName>
</protein>
<dbReference type="GO" id="GO:0000139">
    <property type="term" value="C:Golgi membrane"/>
    <property type="evidence" value="ECO:0007669"/>
    <property type="project" value="TreeGrafter"/>
</dbReference>
<feature type="transmembrane region" description="Helical" evidence="9">
    <location>
        <begin position="176"/>
        <end position="196"/>
    </location>
</feature>
<feature type="domain" description="Sphingomyelin synthase-like" evidence="10">
    <location>
        <begin position="286"/>
        <end position="348"/>
    </location>
</feature>
<dbReference type="OrthoDB" id="10585464at2759"/>
<dbReference type="GO" id="GO:0046513">
    <property type="term" value="P:ceramide biosynthetic process"/>
    <property type="evidence" value="ECO:0007669"/>
    <property type="project" value="TreeGrafter"/>
</dbReference>
<dbReference type="Proteomes" id="UP000444721">
    <property type="component" value="Unassembled WGS sequence"/>
</dbReference>
<dbReference type="VEuPathDB" id="AmoebaDB:FDP41_000912"/>
<keyword evidence="7" id="KW-0443">Lipid metabolism</keyword>
<evidence type="ECO:0000256" key="6">
    <source>
        <dbReference type="ARBA" id="ARBA00022989"/>
    </source>
</evidence>
<dbReference type="GO" id="GO:0005886">
    <property type="term" value="C:plasma membrane"/>
    <property type="evidence" value="ECO:0007669"/>
    <property type="project" value="TreeGrafter"/>
</dbReference>
<keyword evidence="5" id="KW-0746">Sphingolipid metabolism</keyword>
<evidence type="ECO:0000313" key="12">
    <source>
        <dbReference type="Proteomes" id="UP000444721"/>
    </source>
</evidence>